<evidence type="ECO:0000313" key="2">
    <source>
        <dbReference type="Proteomes" id="UP001597109"/>
    </source>
</evidence>
<dbReference type="GO" id="GO:0016301">
    <property type="term" value="F:kinase activity"/>
    <property type="evidence" value="ECO:0007669"/>
    <property type="project" value="UniProtKB-KW"/>
</dbReference>
<sequence>MDQIKEVLHKVLEITTSQNFIGIGSTRKVYRYKNLVVKNHLHKIGHLQSIKEQEIYSDLNLKGMTQYLAPVLYADEKLSIQPFHEPLPLKNGETYNIEFETDNRSTNELKEVIEEIDKKYDGFDLLDSGNYGLNQDGNLILIDYGMTKKLYENEWVPLATAGILPQIYFESCQVCGREKELRIYGENDSDRRCLVCGKE</sequence>
<proteinExistence type="predicted"/>
<name>A0ABW3LCU4_9BACL</name>
<reference evidence="2" key="1">
    <citation type="journal article" date="2019" name="Int. J. Syst. Evol. Microbiol.">
        <title>The Global Catalogue of Microorganisms (GCM) 10K type strain sequencing project: providing services to taxonomists for standard genome sequencing and annotation.</title>
        <authorList>
            <consortium name="The Broad Institute Genomics Platform"/>
            <consortium name="The Broad Institute Genome Sequencing Center for Infectious Disease"/>
            <person name="Wu L."/>
            <person name="Ma J."/>
        </authorList>
    </citation>
    <scope>NUCLEOTIDE SEQUENCE [LARGE SCALE GENOMIC DNA]</scope>
    <source>
        <strain evidence="2">CCUG 56756</strain>
    </source>
</reference>
<keyword evidence="1" id="KW-0418">Kinase</keyword>
<protein>
    <submittedName>
        <fullName evidence="1">Protein kinase</fullName>
    </submittedName>
</protein>
<accession>A0ABW3LCU4</accession>
<dbReference type="EMBL" id="JBHTKI010000018">
    <property type="protein sequence ID" value="MFD1032134.1"/>
    <property type="molecule type" value="Genomic_DNA"/>
</dbReference>
<gene>
    <name evidence="1" type="ORF">ACFQ1X_11905</name>
</gene>
<organism evidence="1 2">
    <name type="scientific">Metaplanococcus flavidus</name>
    <dbReference type="NCBI Taxonomy" id="569883"/>
    <lineage>
        <taxon>Bacteria</taxon>
        <taxon>Bacillati</taxon>
        <taxon>Bacillota</taxon>
        <taxon>Bacilli</taxon>
        <taxon>Bacillales</taxon>
        <taxon>Caryophanaceae</taxon>
        <taxon>Metaplanococcus</taxon>
    </lineage>
</organism>
<dbReference type="RefSeq" id="WP_379082692.1">
    <property type="nucleotide sequence ID" value="NZ_JBHTKI010000018.1"/>
</dbReference>
<keyword evidence="1" id="KW-0808">Transferase</keyword>
<dbReference type="Proteomes" id="UP001597109">
    <property type="component" value="Unassembled WGS sequence"/>
</dbReference>
<keyword evidence="2" id="KW-1185">Reference proteome</keyword>
<comment type="caution">
    <text evidence="1">The sequence shown here is derived from an EMBL/GenBank/DDBJ whole genome shotgun (WGS) entry which is preliminary data.</text>
</comment>
<evidence type="ECO:0000313" key="1">
    <source>
        <dbReference type="EMBL" id="MFD1032134.1"/>
    </source>
</evidence>